<reference evidence="3" key="1">
    <citation type="journal article" date="2019" name="Int. J. Syst. Evol. Microbiol.">
        <title>The Global Catalogue of Microorganisms (GCM) 10K type strain sequencing project: providing services to taxonomists for standard genome sequencing and annotation.</title>
        <authorList>
            <consortium name="The Broad Institute Genomics Platform"/>
            <consortium name="The Broad Institute Genome Sequencing Center for Infectious Disease"/>
            <person name="Wu L."/>
            <person name="Ma J."/>
        </authorList>
    </citation>
    <scope>NUCLEOTIDE SEQUENCE [LARGE SCALE GENOMIC DNA]</scope>
    <source>
        <strain evidence="3">CCUG 58728</strain>
    </source>
</reference>
<keyword evidence="3" id="KW-1185">Reference proteome</keyword>
<dbReference type="EMBL" id="JBHSAC010000056">
    <property type="protein sequence ID" value="MFC3932506.1"/>
    <property type="molecule type" value="Genomic_DNA"/>
</dbReference>
<accession>A0ABV8D216</accession>
<name>A0ABV8D216_9STRE</name>
<proteinExistence type="predicted"/>
<organism evidence="2 3">
    <name type="scientific">Streptococcus dentapri</name>
    <dbReference type="NCBI Taxonomy" id="573564"/>
    <lineage>
        <taxon>Bacteria</taxon>
        <taxon>Bacillati</taxon>
        <taxon>Bacillota</taxon>
        <taxon>Bacilli</taxon>
        <taxon>Lactobacillales</taxon>
        <taxon>Streptococcaceae</taxon>
        <taxon>Streptococcus</taxon>
    </lineage>
</organism>
<comment type="caution">
    <text evidence="2">The sequence shown here is derived from an EMBL/GenBank/DDBJ whole genome shotgun (WGS) entry which is preliminary data.</text>
</comment>
<dbReference type="NCBIfam" id="NF040896">
    <property type="entry name" value="SP_0009_fam"/>
    <property type="match status" value="1"/>
</dbReference>
<sequence>MKKLIDTIEKFLAHSEEKLEELSEKNQSLKQKEENHED</sequence>
<gene>
    <name evidence="2" type="ORF">ACFOSE_06980</name>
</gene>
<dbReference type="Proteomes" id="UP001595901">
    <property type="component" value="Unassembled WGS sequence"/>
</dbReference>
<dbReference type="InterPro" id="IPR049819">
    <property type="entry name" value="SP_0009-like"/>
</dbReference>
<dbReference type="RefSeq" id="WP_380431970.1">
    <property type="nucleotide sequence ID" value="NZ_JBHSAC010000056.1"/>
</dbReference>
<evidence type="ECO:0000313" key="3">
    <source>
        <dbReference type="Proteomes" id="UP001595901"/>
    </source>
</evidence>
<evidence type="ECO:0000313" key="2">
    <source>
        <dbReference type="EMBL" id="MFC3932506.1"/>
    </source>
</evidence>
<evidence type="ECO:0000256" key="1">
    <source>
        <dbReference type="SAM" id="MobiDB-lite"/>
    </source>
</evidence>
<protein>
    <submittedName>
        <fullName evidence="2">SP_0009 family protein</fullName>
    </submittedName>
</protein>
<feature type="region of interest" description="Disordered" evidence="1">
    <location>
        <begin position="19"/>
        <end position="38"/>
    </location>
</feature>